<proteinExistence type="predicted"/>
<organism evidence="1 2">
    <name type="scientific">Ilex paraguariensis</name>
    <name type="common">yerba mate</name>
    <dbReference type="NCBI Taxonomy" id="185542"/>
    <lineage>
        <taxon>Eukaryota</taxon>
        <taxon>Viridiplantae</taxon>
        <taxon>Streptophyta</taxon>
        <taxon>Embryophyta</taxon>
        <taxon>Tracheophyta</taxon>
        <taxon>Spermatophyta</taxon>
        <taxon>Magnoliopsida</taxon>
        <taxon>eudicotyledons</taxon>
        <taxon>Gunneridae</taxon>
        <taxon>Pentapetalae</taxon>
        <taxon>asterids</taxon>
        <taxon>campanulids</taxon>
        <taxon>Aquifoliales</taxon>
        <taxon>Aquifoliaceae</taxon>
        <taxon>Ilex</taxon>
    </lineage>
</organism>
<feature type="non-terminal residue" evidence="1">
    <location>
        <position position="82"/>
    </location>
</feature>
<reference evidence="1 2" key="1">
    <citation type="submission" date="2024-02" db="EMBL/GenBank/DDBJ databases">
        <authorList>
            <person name="Vignale AGUSTIN F."/>
            <person name="Sosa J E."/>
            <person name="Modenutti C."/>
        </authorList>
    </citation>
    <scope>NUCLEOTIDE SEQUENCE [LARGE SCALE GENOMIC DNA]</scope>
</reference>
<dbReference type="EMBL" id="CAUOFW020002014">
    <property type="protein sequence ID" value="CAK9150316.1"/>
    <property type="molecule type" value="Genomic_DNA"/>
</dbReference>
<dbReference type="AlphaFoldDB" id="A0ABC8RZA8"/>
<protein>
    <submittedName>
        <fullName evidence="1">Uncharacterized protein</fullName>
    </submittedName>
</protein>
<comment type="caution">
    <text evidence="1">The sequence shown here is derived from an EMBL/GenBank/DDBJ whole genome shotgun (WGS) entry which is preliminary data.</text>
</comment>
<gene>
    <name evidence="1" type="ORF">ILEXP_LOCUS18454</name>
</gene>
<accession>A0ABC8RZA8</accession>
<sequence>MTGFNRLFAADVYGAINVWDRRMSDLPCLELTTDSIGAVNRINCIKLNAENQIIFGASKYGIVYMWDLRGGRSTAAFQSHKG</sequence>
<evidence type="ECO:0000313" key="1">
    <source>
        <dbReference type="EMBL" id="CAK9150316.1"/>
    </source>
</evidence>
<dbReference type="InterPro" id="IPR015943">
    <property type="entry name" value="WD40/YVTN_repeat-like_dom_sf"/>
</dbReference>
<name>A0ABC8RZA8_9AQUA</name>
<evidence type="ECO:0000313" key="2">
    <source>
        <dbReference type="Proteomes" id="UP001642360"/>
    </source>
</evidence>
<dbReference type="InterPro" id="IPR036322">
    <property type="entry name" value="WD40_repeat_dom_sf"/>
</dbReference>
<dbReference type="Proteomes" id="UP001642360">
    <property type="component" value="Unassembled WGS sequence"/>
</dbReference>
<dbReference type="SUPFAM" id="SSF50978">
    <property type="entry name" value="WD40 repeat-like"/>
    <property type="match status" value="1"/>
</dbReference>
<keyword evidence="2" id="KW-1185">Reference proteome</keyword>
<dbReference type="Gene3D" id="2.130.10.10">
    <property type="entry name" value="YVTN repeat-like/Quinoprotein amine dehydrogenase"/>
    <property type="match status" value="1"/>
</dbReference>